<dbReference type="NCBIfam" id="NF002525">
    <property type="entry name" value="PRK01966.1-1"/>
    <property type="match status" value="1"/>
</dbReference>
<reference evidence="16 17" key="1">
    <citation type="submission" date="2021-06" db="EMBL/GenBank/DDBJ databases">
        <title>Bacillus sp. RD4P76, an endophyte from a halophyte.</title>
        <authorList>
            <person name="Sun J.-Q."/>
        </authorList>
    </citation>
    <scope>NUCLEOTIDE SEQUENCE [LARGE SCALE GENOMIC DNA]</scope>
    <source>
        <strain evidence="16 17">JCM 17098</strain>
    </source>
</reference>
<dbReference type="InterPro" id="IPR013815">
    <property type="entry name" value="ATP_grasp_subdomain_1"/>
</dbReference>
<sequence>MKKKVAILFGGNSTEHQVSLQSVKSIVHSIDKRKYDVVLIGVDKEGKWYLYDNLDSCIKNSHDPNSIELVKSDKRIALIPGNHIYPFIELPSGKVLGKIDVIFPLLHGGRGEDGSMQGLFRITNMPFVGSSVLASAICMDKDFTKRILLHAGLKVANYTTFTKNEENNIHFKKIKKQLGLPVFIKPANQGSSVGVSKVESEDEFHLGIEAAFSYDNKIIVEEAIDGREIECAVLGNNYPISSLPGEVMTNSSFYSYEAKYIDEKDSQLIVPAVLEDTVVKKMKLTAIKAFEAIQCEGLARIDFFLTKDNDLIINEINTLPGFTKQSMYPKLWEASGRCYKDLIDDLIRLAIERGASRHSV</sequence>
<dbReference type="Proteomes" id="UP000790580">
    <property type="component" value="Unassembled WGS sequence"/>
</dbReference>
<dbReference type="InterPro" id="IPR011095">
    <property type="entry name" value="Dala_Dala_lig_C"/>
</dbReference>
<gene>
    <name evidence="16" type="primary">ddlA</name>
    <name evidence="13" type="synonym">ddl</name>
    <name evidence="16" type="ORF">KS407_19540</name>
</gene>
<dbReference type="InterPro" id="IPR000291">
    <property type="entry name" value="D-Ala_lig_Van_CS"/>
</dbReference>
<keyword evidence="9 13" id="KW-0133">Cell shape</keyword>
<dbReference type="PIRSF" id="PIRSF039102">
    <property type="entry name" value="Ddl/VanB"/>
    <property type="match status" value="1"/>
</dbReference>
<evidence type="ECO:0000256" key="1">
    <source>
        <dbReference type="ARBA" id="ARBA00001936"/>
    </source>
</evidence>
<evidence type="ECO:0000256" key="5">
    <source>
        <dbReference type="ARBA" id="ARBA00022723"/>
    </source>
</evidence>
<evidence type="ECO:0000256" key="11">
    <source>
        <dbReference type="ARBA" id="ARBA00023211"/>
    </source>
</evidence>
<keyword evidence="13" id="KW-0963">Cytoplasm</keyword>
<accession>A0ABS6K242</accession>
<dbReference type="PROSITE" id="PS00844">
    <property type="entry name" value="DALA_DALA_LIGASE_2"/>
    <property type="match status" value="1"/>
</dbReference>
<evidence type="ECO:0000256" key="10">
    <source>
        <dbReference type="ARBA" id="ARBA00022984"/>
    </source>
</evidence>
<keyword evidence="7 14" id="KW-0067">ATP-binding</keyword>
<protein>
    <recommendedName>
        <fullName evidence="13">D-alanine--D-alanine ligase</fullName>
        <ecNumber evidence="13">6.3.2.4</ecNumber>
    </recommendedName>
    <alternativeName>
        <fullName evidence="13">D-Ala-D-Ala ligase</fullName>
    </alternativeName>
    <alternativeName>
        <fullName evidence="13">D-alanylalanine synthetase</fullName>
    </alternativeName>
</protein>
<dbReference type="Gene3D" id="3.40.50.20">
    <property type="match status" value="1"/>
</dbReference>
<evidence type="ECO:0000256" key="12">
    <source>
        <dbReference type="ARBA" id="ARBA00023316"/>
    </source>
</evidence>
<evidence type="ECO:0000313" key="17">
    <source>
        <dbReference type="Proteomes" id="UP000790580"/>
    </source>
</evidence>
<evidence type="ECO:0000256" key="8">
    <source>
        <dbReference type="ARBA" id="ARBA00022842"/>
    </source>
</evidence>
<keyword evidence="11" id="KW-0464">Manganese</keyword>
<keyword evidence="10 13" id="KW-0573">Peptidoglycan synthesis</keyword>
<evidence type="ECO:0000256" key="3">
    <source>
        <dbReference type="ARBA" id="ARBA00010871"/>
    </source>
</evidence>
<comment type="function">
    <text evidence="13">Cell wall formation.</text>
</comment>
<dbReference type="InterPro" id="IPR011761">
    <property type="entry name" value="ATP-grasp"/>
</dbReference>
<evidence type="ECO:0000256" key="9">
    <source>
        <dbReference type="ARBA" id="ARBA00022960"/>
    </source>
</evidence>
<name>A0ABS6K242_9BACI</name>
<dbReference type="NCBIfam" id="NF002378">
    <property type="entry name" value="PRK01372.1"/>
    <property type="match status" value="1"/>
</dbReference>
<dbReference type="Pfam" id="PF01820">
    <property type="entry name" value="Dala_Dala_lig_N"/>
    <property type="match status" value="1"/>
</dbReference>
<dbReference type="HAMAP" id="MF_00047">
    <property type="entry name" value="Dala_Dala_lig"/>
    <property type="match status" value="1"/>
</dbReference>
<evidence type="ECO:0000256" key="7">
    <source>
        <dbReference type="ARBA" id="ARBA00022840"/>
    </source>
</evidence>
<keyword evidence="17" id="KW-1185">Reference proteome</keyword>
<evidence type="ECO:0000259" key="15">
    <source>
        <dbReference type="PROSITE" id="PS50975"/>
    </source>
</evidence>
<dbReference type="Gene3D" id="3.30.1490.20">
    <property type="entry name" value="ATP-grasp fold, A domain"/>
    <property type="match status" value="1"/>
</dbReference>
<comment type="caution">
    <text evidence="16">The sequence shown here is derived from an EMBL/GenBank/DDBJ whole genome shotgun (WGS) entry which is preliminary data.</text>
</comment>
<evidence type="ECO:0000256" key="4">
    <source>
        <dbReference type="ARBA" id="ARBA00022598"/>
    </source>
</evidence>
<dbReference type="InterPro" id="IPR005905">
    <property type="entry name" value="D_ala_D_ala"/>
</dbReference>
<feature type="domain" description="ATP-grasp" evidence="15">
    <location>
        <begin position="145"/>
        <end position="348"/>
    </location>
</feature>
<keyword evidence="12 13" id="KW-0961">Cell wall biogenesis/degradation</keyword>
<dbReference type="NCBIfam" id="TIGR01205">
    <property type="entry name" value="D_ala_D_alaTIGR"/>
    <property type="match status" value="1"/>
</dbReference>
<keyword evidence="4 13" id="KW-0436">Ligase</keyword>
<dbReference type="Pfam" id="PF07478">
    <property type="entry name" value="Dala_Dala_lig_C"/>
    <property type="match status" value="1"/>
</dbReference>
<evidence type="ECO:0000313" key="16">
    <source>
        <dbReference type="EMBL" id="MBU9723615.1"/>
    </source>
</evidence>
<dbReference type="SUPFAM" id="SSF56059">
    <property type="entry name" value="Glutathione synthetase ATP-binding domain-like"/>
    <property type="match status" value="1"/>
</dbReference>
<keyword evidence="6 14" id="KW-0547">Nucleotide-binding</keyword>
<dbReference type="NCBIfam" id="NF002528">
    <property type="entry name" value="PRK01966.1-4"/>
    <property type="match status" value="1"/>
</dbReference>
<keyword evidence="8" id="KW-0460">Magnesium</keyword>
<comment type="catalytic activity">
    <reaction evidence="13">
        <text>2 D-alanine + ATP = D-alanyl-D-alanine + ADP + phosphate + H(+)</text>
        <dbReference type="Rhea" id="RHEA:11224"/>
        <dbReference type="ChEBI" id="CHEBI:15378"/>
        <dbReference type="ChEBI" id="CHEBI:30616"/>
        <dbReference type="ChEBI" id="CHEBI:43474"/>
        <dbReference type="ChEBI" id="CHEBI:57416"/>
        <dbReference type="ChEBI" id="CHEBI:57822"/>
        <dbReference type="ChEBI" id="CHEBI:456216"/>
        <dbReference type="EC" id="6.3.2.4"/>
    </reaction>
</comment>
<dbReference type="PANTHER" id="PTHR23132:SF25">
    <property type="entry name" value="D-ALANINE--D-ALANINE LIGASE A"/>
    <property type="match status" value="1"/>
</dbReference>
<comment type="cofactor">
    <cofactor evidence="2">
        <name>Mg(2+)</name>
        <dbReference type="ChEBI" id="CHEBI:18420"/>
    </cofactor>
</comment>
<dbReference type="SUPFAM" id="SSF52440">
    <property type="entry name" value="PreATP-grasp domain"/>
    <property type="match status" value="1"/>
</dbReference>
<dbReference type="EC" id="6.3.2.4" evidence="13"/>
<dbReference type="PANTHER" id="PTHR23132">
    <property type="entry name" value="D-ALANINE--D-ALANINE LIGASE"/>
    <property type="match status" value="1"/>
</dbReference>
<comment type="pathway">
    <text evidence="13">Cell wall biogenesis; peptidoglycan biosynthesis.</text>
</comment>
<dbReference type="PROSITE" id="PS50975">
    <property type="entry name" value="ATP_GRASP"/>
    <property type="match status" value="1"/>
</dbReference>
<dbReference type="GO" id="GO:0008716">
    <property type="term" value="F:D-alanine-D-alanine ligase activity"/>
    <property type="evidence" value="ECO:0007669"/>
    <property type="project" value="UniProtKB-EC"/>
</dbReference>
<evidence type="ECO:0000256" key="13">
    <source>
        <dbReference type="HAMAP-Rule" id="MF_00047"/>
    </source>
</evidence>
<comment type="cofactor">
    <cofactor evidence="1">
        <name>Mn(2+)</name>
        <dbReference type="ChEBI" id="CHEBI:29035"/>
    </cofactor>
</comment>
<dbReference type="InterPro" id="IPR011127">
    <property type="entry name" value="Dala_Dala_lig_N"/>
</dbReference>
<dbReference type="InterPro" id="IPR016185">
    <property type="entry name" value="PreATP-grasp_dom_sf"/>
</dbReference>
<dbReference type="Gene3D" id="3.30.470.20">
    <property type="entry name" value="ATP-grasp fold, B domain"/>
    <property type="match status" value="1"/>
</dbReference>
<organism evidence="16 17">
    <name type="scientific">Evansella alkalicola</name>
    <dbReference type="NCBI Taxonomy" id="745819"/>
    <lineage>
        <taxon>Bacteria</taxon>
        <taxon>Bacillati</taxon>
        <taxon>Bacillota</taxon>
        <taxon>Bacilli</taxon>
        <taxon>Bacillales</taxon>
        <taxon>Bacillaceae</taxon>
        <taxon>Evansella</taxon>
    </lineage>
</organism>
<proteinExistence type="inferred from homology"/>
<evidence type="ECO:0000256" key="14">
    <source>
        <dbReference type="PROSITE-ProRule" id="PRU00409"/>
    </source>
</evidence>
<evidence type="ECO:0000256" key="2">
    <source>
        <dbReference type="ARBA" id="ARBA00001946"/>
    </source>
</evidence>
<dbReference type="PROSITE" id="PS00843">
    <property type="entry name" value="DALA_DALA_LIGASE_1"/>
    <property type="match status" value="1"/>
</dbReference>
<dbReference type="EMBL" id="JAHQCR010000083">
    <property type="protein sequence ID" value="MBU9723615.1"/>
    <property type="molecule type" value="Genomic_DNA"/>
</dbReference>
<comment type="similarity">
    <text evidence="3 13">Belongs to the D-alanine--D-alanine ligase family.</text>
</comment>
<comment type="subcellular location">
    <subcellularLocation>
        <location evidence="13">Cytoplasm</location>
    </subcellularLocation>
</comment>
<keyword evidence="5" id="KW-0479">Metal-binding</keyword>
<evidence type="ECO:0000256" key="6">
    <source>
        <dbReference type="ARBA" id="ARBA00022741"/>
    </source>
</evidence>